<feature type="region of interest" description="Disordered" evidence="1">
    <location>
        <begin position="122"/>
        <end position="146"/>
    </location>
</feature>
<feature type="compositionally biased region" description="Basic residues" evidence="1">
    <location>
        <begin position="136"/>
        <end position="145"/>
    </location>
</feature>
<accession>A0AAX1EHV9</accession>
<gene>
    <name evidence="2" type="ORF">E3983_10240</name>
</gene>
<organism evidence="2 3">
    <name type="scientific">Legionella israelensis</name>
    <dbReference type="NCBI Taxonomy" id="454"/>
    <lineage>
        <taxon>Bacteria</taxon>
        <taxon>Pseudomonadati</taxon>
        <taxon>Pseudomonadota</taxon>
        <taxon>Gammaproteobacteria</taxon>
        <taxon>Legionellales</taxon>
        <taxon>Legionellaceae</taxon>
        <taxon>Legionella</taxon>
    </lineage>
</organism>
<dbReference type="RefSeq" id="WP_135060896.1">
    <property type="nucleotide sequence ID" value="NZ_CP038254.1"/>
</dbReference>
<reference evidence="2 3" key="1">
    <citation type="submission" date="2019-03" db="EMBL/GenBank/DDBJ databases">
        <title>Diverse conjugative elements silence natural transformation in Legionella species.</title>
        <authorList>
            <person name="Durieux I."/>
            <person name="Ginevra C."/>
            <person name="Attaiech L."/>
            <person name="Picq K."/>
            <person name="Juan P.A."/>
            <person name="Jarraud S."/>
            <person name="Charpentier X."/>
        </authorList>
    </citation>
    <scope>NUCLEOTIDE SEQUENCE [LARGE SCALE GENOMIC DNA]</scope>
    <source>
        <strain evidence="2 3">HL-0427-4011</strain>
    </source>
</reference>
<dbReference type="AlphaFoldDB" id="A0AAX1EHV9"/>
<name>A0AAX1EHV9_9GAMM</name>
<sequence length="232" mass="26785">MLITELLKSMRLLPDPFANSEQNTKKLLDSLALPLPRIDNFAKDITTNFGFNSSIFDKPTSLQKFEQENQKAQTVLSNIRSIKPCYDQLISIDVTQLIPTPKKPKEHPQLNIFICNFNETSSSNKKATSTNQIRTPKGKKKKKREQKLEDMIGAINELITKAQEHNIFIDKNNMPTPKEEFILILKKLYPKIFNLSYATIDENYLCDTDFKFKNGVQRNKCKVLKQLQKLYG</sequence>
<dbReference type="Proteomes" id="UP000295517">
    <property type="component" value="Chromosome"/>
</dbReference>
<protein>
    <submittedName>
        <fullName evidence="2">Uncharacterized protein</fullName>
    </submittedName>
</protein>
<evidence type="ECO:0000313" key="3">
    <source>
        <dbReference type="Proteomes" id="UP000295517"/>
    </source>
</evidence>
<evidence type="ECO:0000313" key="2">
    <source>
        <dbReference type="EMBL" id="QBR84710.1"/>
    </source>
</evidence>
<evidence type="ECO:0000256" key="1">
    <source>
        <dbReference type="SAM" id="MobiDB-lite"/>
    </source>
</evidence>
<feature type="compositionally biased region" description="Low complexity" evidence="1">
    <location>
        <begin position="122"/>
        <end position="131"/>
    </location>
</feature>
<dbReference type="EMBL" id="CP038254">
    <property type="protein sequence ID" value="QBR84710.1"/>
    <property type="molecule type" value="Genomic_DNA"/>
</dbReference>
<proteinExistence type="predicted"/>